<proteinExistence type="predicted"/>
<evidence type="ECO:0000313" key="2">
    <source>
        <dbReference type="Proteomes" id="UP000176185"/>
    </source>
</evidence>
<accession>A0A1F4XFH0</accession>
<sequence>MFSKFFHSNQEEFCHDYAYHSLDVLSPVLSRRNAQKKCSTGQGRGSMQNIIYLEPKRTKLNLESVKPLLQYLHGLPQACSDRELTWAEDETACSLLLCLPLPPDSPMLENLVLYYAERQYRVSRTLCVWYGIARAVARLIQDRA</sequence>
<name>A0A1F4XFH0_9BACT</name>
<dbReference type="Proteomes" id="UP000176185">
    <property type="component" value="Unassembled WGS sequence"/>
</dbReference>
<comment type="caution">
    <text evidence="1">The sequence shown here is derived from an EMBL/GenBank/DDBJ whole genome shotgun (WGS) entry which is preliminary data.</text>
</comment>
<protein>
    <submittedName>
        <fullName evidence="1">Uncharacterized protein</fullName>
    </submittedName>
</protein>
<organism evidence="1 2">
    <name type="scientific">Candidatus Adlerbacteria bacterium RIFCSPLOWO2_01_FULL_51_16</name>
    <dbReference type="NCBI Taxonomy" id="1797243"/>
    <lineage>
        <taxon>Bacteria</taxon>
        <taxon>Candidatus Adleribacteriota</taxon>
    </lineage>
</organism>
<reference evidence="1 2" key="1">
    <citation type="journal article" date="2016" name="Nat. Commun.">
        <title>Thousands of microbial genomes shed light on interconnected biogeochemical processes in an aquifer system.</title>
        <authorList>
            <person name="Anantharaman K."/>
            <person name="Brown C.T."/>
            <person name="Hug L.A."/>
            <person name="Sharon I."/>
            <person name="Castelle C.J."/>
            <person name="Probst A.J."/>
            <person name="Thomas B.C."/>
            <person name="Singh A."/>
            <person name="Wilkins M.J."/>
            <person name="Karaoz U."/>
            <person name="Brodie E.L."/>
            <person name="Williams K.H."/>
            <person name="Hubbard S.S."/>
            <person name="Banfield J.F."/>
        </authorList>
    </citation>
    <scope>NUCLEOTIDE SEQUENCE [LARGE SCALE GENOMIC DNA]</scope>
</reference>
<evidence type="ECO:0000313" key="1">
    <source>
        <dbReference type="EMBL" id="OGC80415.1"/>
    </source>
</evidence>
<dbReference type="AlphaFoldDB" id="A0A1F4XFH0"/>
<gene>
    <name evidence="1" type="ORF">A2943_01815</name>
</gene>
<dbReference type="EMBL" id="MEWX01000023">
    <property type="protein sequence ID" value="OGC80415.1"/>
    <property type="molecule type" value="Genomic_DNA"/>
</dbReference>